<dbReference type="Proteomes" id="UP000324222">
    <property type="component" value="Unassembled WGS sequence"/>
</dbReference>
<feature type="compositionally biased region" description="Basic and acidic residues" evidence="1">
    <location>
        <begin position="1"/>
        <end position="12"/>
    </location>
</feature>
<reference evidence="2 3" key="1">
    <citation type="submission" date="2019-05" db="EMBL/GenBank/DDBJ databases">
        <title>Another draft genome of Portunus trituberculatus and its Hox gene families provides insights of decapod evolution.</title>
        <authorList>
            <person name="Jeong J.-H."/>
            <person name="Song I."/>
            <person name="Kim S."/>
            <person name="Choi T."/>
            <person name="Kim D."/>
            <person name="Ryu S."/>
            <person name="Kim W."/>
        </authorList>
    </citation>
    <scope>NUCLEOTIDE SEQUENCE [LARGE SCALE GENOMIC DNA]</scope>
    <source>
        <tissue evidence="2">Muscle</tissue>
    </source>
</reference>
<accession>A0A5B7FNR3</accession>
<protein>
    <submittedName>
        <fullName evidence="2">Uncharacterized protein</fullName>
    </submittedName>
</protein>
<evidence type="ECO:0000313" key="2">
    <source>
        <dbReference type="EMBL" id="MPC49370.1"/>
    </source>
</evidence>
<dbReference type="AlphaFoldDB" id="A0A5B7FNR3"/>
<evidence type="ECO:0000256" key="1">
    <source>
        <dbReference type="SAM" id="MobiDB-lite"/>
    </source>
</evidence>
<comment type="caution">
    <text evidence="2">The sequence shown here is derived from an EMBL/GenBank/DDBJ whole genome shotgun (WGS) entry which is preliminary data.</text>
</comment>
<feature type="compositionally biased region" description="Basic and acidic residues" evidence="1">
    <location>
        <begin position="52"/>
        <end position="63"/>
    </location>
</feature>
<feature type="region of interest" description="Disordered" evidence="1">
    <location>
        <begin position="1"/>
        <end position="63"/>
    </location>
</feature>
<organism evidence="2 3">
    <name type="scientific">Portunus trituberculatus</name>
    <name type="common">Swimming crab</name>
    <name type="synonym">Neptunus trituberculatus</name>
    <dbReference type="NCBI Taxonomy" id="210409"/>
    <lineage>
        <taxon>Eukaryota</taxon>
        <taxon>Metazoa</taxon>
        <taxon>Ecdysozoa</taxon>
        <taxon>Arthropoda</taxon>
        <taxon>Crustacea</taxon>
        <taxon>Multicrustacea</taxon>
        <taxon>Malacostraca</taxon>
        <taxon>Eumalacostraca</taxon>
        <taxon>Eucarida</taxon>
        <taxon>Decapoda</taxon>
        <taxon>Pleocyemata</taxon>
        <taxon>Brachyura</taxon>
        <taxon>Eubrachyura</taxon>
        <taxon>Portunoidea</taxon>
        <taxon>Portunidae</taxon>
        <taxon>Portuninae</taxon>
        <taxon>Portunus</taxon>
    </lineage>
</organism>
<keyword evidence="3" id="KW-1185">Reference proteome</keyword>
<evidence type="ECO:0000313" key="3">
    <source>
        <dbReference type="Proteomes" id="UP000324222"/>
    </source>
</evidence>
<sequence length="63" mass="6764">MTEQARAGEGKVRTQFNTIKGRGSKRGEEAAAQGEARPIGVPTGEEGGEGDEVLHRTSLNERR</sequence>
<gene>
    <name evidence="2" type="ORF">E2C01_043169</name>
</gene>
<dbReference type="EMBL" id="VSRR010008832">
    <property type="protein sequence ID" value="MPC49370.1"/>
    <property type="molecule type" value="Genomic_DNA"/>
</dbReference>
<name>A0A5B7FNR3_PORTR</name>
<proteinExistence type="predicted"/>